<sequence>MAEITLNDVKLLDGDSSPARRAVLAQKLANDLKNKTLSETEYDLAIAICQKLADDVDTTVRSSLSQALKTNNDIPKDLALSLAKDVLEVSLPMLEFSNLLEDNDLIDIIHTGDTDRQMAISHRPTLSPTLTHSLCEAGNEAVVESTLKNEGAAFEDNTYELVLQRFEKNEAIHAGLAMRHQLPPHIIDLLVDVISDQLKAYLLSHQKLSPVLIERVVLESREDAKRRLLHDPRSKRDAEKLVLAMNKQGKLTPELIFRALEIGDRPFFEYAMAHRVGIDIQAARTLIKDPGAKGFAALYKKADLPRKDFSAINYLVDVEYRSHSHRPITAREKRETPESWLTETETKKKKWRLF</sequence>
<organism evidence="1 2">
    <name type="scientific">Terasakiella brassicae</name>
    <dbReference type="NCBI Taxonomy" id="1634917"/>
    <lineage>
        <taxon>Bacteria</taxon>
        <taxon>Pseudomonadati</taxon>
        <taxon>Pseudomonadota</taxon>
        <taxon>Alphaproteobacteria</taxon>
        <taxon>Rhodospirillales</taxon>
        <taxon>Terasakiellaceae</taxon>
        <taxon>Terasakiella</taxon>
    </lineage>
</organism>
<dbReference type="InterPro" id="IPR014598">
    <property type="entry name" value="UCP035865"/>
</dbReference>
<dbReference type="Proteomes" id="UP000632498">
    <property type="component" value="Unassembled WGS sequence"/>
</dbReference>
<name>A0A917F607_9PROT</name>
<evidence type="ECO:0008006" key="3">
    <source>
        <dbReference type="Google" id="ProtNLM"/>
    </source>
</evidence>
<comment type="caution">
    <text evidence="1">The sequence shown here is derived from an EMBL/GenBank/DDBJ whole genome shotgun (WGS) entry which is preliminary data.</text>
</comment>
<evidence type="ECO:0000313" key="1">
    <source>
        <dbReference type="EMBL" id="GGF52959.1"/>
    </source>
</evidence>
<accession>A0A917F607</accession>
<dbReference type="RefSeq" id="WP_188660423.1">
    <property type="nucleotide sequence ID" value="NZ_BMHV01000002.1"/>
</dbReference>
<keyword evidence="2" id="KW-1185">Reference proteome</keyword>
<dbReference type="PIRSF" id="PIRSF035865">
    <property type="entry name" value="UCP035865"/>
    <property type="match status" value="1"/>
</dbReference>
<dbReference type="AlphaFoldDB" id="A0A917F607"/>
<dbReference type="EMBL" id="BMHV01000002">
    <property type="protein sequence ID" value="GGF52959.1"/>
    <property type="molecule type" value="Genomic_DNA"/>
</dbReference>
<protein>
    <recommendedName>
        <fullName evidence="3">DUF2336 domain-containing protein</fullName>
    </recommendedName>
</protein>
<reference evidence="1" key="1">
    <citation type="journal article" date="2014" name="Int. J. Syst. Evol. Microbiol.">
        <title>Complete genome sequence of Corynebacterium casei LMG S-19264T (=DSM 44701T), isolated from a smear-ripened cheese.</title>
        <authorList>
            <consortium name="US DOE Joint Genome Institute (JGI-PGF)"/>
            <person name="Walter F."/>
            <person name="Albersmeier A."/>
            <person name="Kalinowski J."/>
            <person name="Ruckert C."/>
        </authorList>
    </citation>
    <scope>NUCLEOTIDE SEQUENCE</scope>
    <source>
        <strain evidence="1">CGMCC 1.15254</strain>
    </source>
</reference>
<dbReference type="InterPro" id="IPR019285">
    <property type="entry name" value="DUF2336"/>
</dbReference>
<dbReference type="Pfam" id="PF10098">
    <property type="entry name" value="DUF2336"/>
    <property type="match status" value="1"/>
</dbReference>
<evidence type="ECO:0000313" key="2">
    <source>
        <dbReference type="Proteomes" id="UP000632498"/>
    </source>
</evidence>
<proteinExistence type="predicted"/>
<reference evidence="1" key="2">
    <citation type="submission" date="2020-09" db="EMBL/GenBank/DDBJ databases">
        <authorList>
            <person name="Sun Q."/>
            <person name="Zhou Y."/>
        </authorList>
    </citation>
    <scope>NUCLEOTIDE SEQUENCE</scope>
    <source>
        <strain evidence="1">CGMCC 1.15254</strain>
    </source>
</reference>
<gene>
    <name evidence="1" type="ORF">GCM10011332_02810</name>
</gene>